<dbReference type="Proteomes" id="UP001140949">
    <property type="component" value="Unassembled WGS sequence"/>
</dbReference>
<gene>
    <name evidence="2" type="ORF">M6B38_398900</name>
</gene>
<evidence type="ECO:0000313" key="2">
    <source>
        <dbReference type="EMBL" id="KAJ6820015.1"/>
    </source>
</evidence>
<dbReference type="EMBL" id="JANAVB010025800">
    <property type="protein sequence ID" value="KAJ6820015.1"/>
    <property type="molecule type" value="Genomic_DNA"/>
</dbReference>
<organism evidence="2 3">
    <name type="scientific">Iris pallida</name>
    <name type="common">Sweet iris</name>
    <dbReference type="NCBI Taxonomy" id="29817"/>
    <lineage>
        <taxon>Eukaryota</taxon>
        <taxon>Viridiplantae</taxon>
        <taxon>Streptophyta</taxon>
        <taxon>Embryophyta</taxon>
        <taxon>Tracheophyta</taxon>
        <taxon>Spermatophyta</taxon>
        <taxon>Magnoliopsida</taxon>
        <taxon>Liliopsida</taxon>
        <taxon>Asparagales</taxon>
        <taxon>Iridaceae</taxon>
        <taxon>Iridoideae</taxon>
        <taxon>Irideae</taxon>
        <taxon>Iris</taxon>
    </lineage>
</organism>
<sequence>MLAQVQNNKTPTADLPLPEPRPPHAPPSKPLIGSNHQIRASHLKPAIAGLGKSHPHCWRQPQSSPIPLRCGHDRTQPSLRNAPPSAARDPSRDFASHPALVSTLLRQSGLRRPSAAANRR</sequence>
<feature type="region of interest" description="Disordered" evidence="1">
    <location>
        <begin position="1"/>
        <end position="34"/>
    </location>
</feature>
<reference evidence="2" key="2">
    <citation type="submission" date="2023-04" db="EMBL/GenBank/DDBJ databases">
        <authorList>
            <person name="Bruccoleri R.E."/>
            <person name="Oakeley E.J."/>
            <person name="Faust A.-M."/>
            <person name="Dessus-Babus S."/>
            <person name="Altorfer M."/>
            <person name="Burckhardt D."/>
            <person name="Oertli M."/>
            <person name="Naumann U."/>
            <person name="Petersen F."/>
            <person name="Wong J."/>
        </authorList>
    </citation>
    <scope>NUCLEOTIDE SEQUENCE</scope>
    <source>
        <strain evidence="2">GSM-AAB239-AS_SAM_17_03QT</strain>
        <tissue evidence="2">Leaf</tissue>
    </source>
</reference>
<protein>
    <submittedName>
        <fullName evidence="2">Mucin-5AC-like isoform X4</fullName>
    </submittedName>
</protein>
<dbReference type="AlphaFoldDB" id="A0AAX6FVB2"/>
<feature type="compositionally biased region" description="Polar residues" evidence="1">
    <location>
        <begin position="1"/>
        <end position="10"/>
    </location>
</feature>
<accession>A0AAX6FVB2</accession>
<reference evidence="2" key="1">
    <citation type="journal article" date="2023" name="GigaByte">
        <title>Genome assembly of the bearded iris, Iris pallida Lam.</title>
        <authorList>
            <person name="Bruccoleri R.E."/>
            <person name="Oakeley E.J."/>
            <person name="Faust A.M.E."/>
            <person name="Altorfer M."/>
            <person name="Dessus-Babus S."/>
            <person name="Burckhardt D."/>
            <person name="Oertli M."/>
            <person name="Naumann U."/>
            <person name="Petersen F."/>
            <person name="Wong J."/>
        </authorList>
    </citation>
    <scope>NUCLEOTIDE SEQUENCE</scope>
    <source>
        <strain evidence="2">GSM-AAB239-AS_SAM_17_03QT</strain>
    </source>
</reference>
<evidence type="ECO:0000313" key="3">
    <source>
        <dbReference type="Proteomes" id="UP001140949"/>
    </source>
</evidence>
<feature type="region of interest" description="Disordered" evidence="1">
    <location>
        <begin position="47"/>
        <end position="97"/>
    </location>
</feature>
<feature type="compositionally biased region" description="Pro residues" evidence="1">
    <location>
        <begin position="17"/>
        <end position="29"/>
    </location>
</feature>
<proteinExistence type="predicted"/>
<comment type="caution">
    <text evidence="2">The sequence shown here is derived from an EMBL/GenBank/DDBJ whole genome shotgun (WGS) entry which is preliminary data.</text>
</comment>
<keyword evidence="3" id="KW-1185">Reference proteome</keyword>
<name>A0AAX6FVB2_IRIPA</name>
<evidence type="ECO:0000256" key="1">
    <source>
        <dbReference type="SAM" id="MobiDB-lite"/>
    </source>
</evidence>